<comment type="catalytic activity">
    <reaction evidence="1">
        <text>[E2 ubiquitin-conjugating enzyme]-S-ubiquitinyl-L-cysteine + [acceptor protein]-L-lysine = [E2 ubiquitin-conjugating enzyme]-L-cysteine + [acceptor protein]-N(6)-ubiquitinyl-L-lysine.</text>
        <dbReference type="EC" id="2.3.2.31"/>
    </reaction>
</comment>
<dbReference type="Pfam" id="PF22191">
    <property type="entry name" value="IBR_1"/>
    <property type="match status" value="1"/>
</dbReference>
<accession>A0A553R006</accession>
<dbReference type="SMART" id="SM00647">
    <property type="entry name" value="IBR"/>
    <property type="match status" value="1"/>
</dbReference>
<keyword evidence="9" id="KW-0863">Zinc-finger</keyword>
<dbReference type="PROSITE" id="PS51873">
    <property type="entry name" value="TRIAD"/>
    <property type="match status" value="1"/>
</dbReference>
<organism evidence="18 19">
    <name type="scientific">Danionella cerebrum</name>
    <dbReference type="NCBI Taxonomy" id="2873325"/>
    <lineage>
        <taxon>Eukaryota</taxon>
        <taxon>Metazoa</taxon>
        <taxon>Chordata</taxon>
        <taxon>Craniata</taxon>
        <taxon>Vertebrata</taxon>
        <taxon>Euteleostomi</taxon>
        <taxon>Actinopterygii</taxon>
        <taxon>Neopterygii</taxon>
        <taxon>Teleostei</taxon>
        <taxon>Ostariophysi</taxon>
        <taxon>Cypriniformes</taxon>
        <taxon>Danionidae</taxon>
        <taxon>Danioninae</taxon>
        <taxon>Danionella</taxon>
    </lineage>
</organism>
<dbReference type="STRING" id="623744.A0A553R006"/>
<feature type="domain" description="RING-type" evidence="17">
    <location>
        <begin position="85"/>
        <end position="316"/>
    </location>
</feature>
<evidence type="ECO:0000313" key="19">
    <source>
        <dbReference type="Proteomes" id="UP000316079"/>
    </source>
</evidence>
<gene>
    <name evidence="18" type="ORF">DNTS_021474</name>
</gene>
<feature type="region of interest" description="Disordered" evidence="15">
    <location>
        <begin position="44"/>
        <end position="68"/>
    </location>
</feature>
<dbReference type="InterPro" id="IPR017907">
    <property type="entry name" value="Znf_RING_CS"/>
</dbReference>
<comment type="pathway">
    <text evidence="3">Protein modification; protein ubiquitination.</text>
</comment>
<dbReference type="InterPro" id="IPR002867">
    <property type="entry name" value="IBR_dom"/>
</dbReference>
<evidence type="ECO:0000313" key="18">
    <source>
        <dbReference type="EMBL" id="TRY95547.1"/>
    </source>
</evidence>
<evidence type="ECO:0000256" key="3">
    <source>
        <dbReference type="ARBA" id="ARBA00004906"/>
    </source>
</evidence>
<evidence type="ECO:0000256" key="1">
    <source>
        <dbReference type="ARBA" id="ARBA00001798"/>
    </source>
</evidence>
<evidence type="ECO:0000259" key="17">
    <source>
        <dbReference type="PROSITE" id="PS51873"/>
    </source>
</evidence>
<dbReference type="GO" id="GO:0031090">
    <property type="term" value="C:organelle membrane"/>
    <property type="evidence" value="ECO:0007669"/>
    <property type="project" value="UniProtKB-ARBA"/>
</dbReference>
<dbReference type="AlphaFoldDB" id="A0A553R006"/>
<sequence>MDLCASAEPIICECSGEQSSRYLAIGQSEAAGWRVDRGQVNGRKGGAGSGSLSDFDCTSPSSSSPSSSDACVAINTELQMTVEKHGDLLILTLSDYPEAETGKLQVCNCVFCLECLREYVELGILDGAGSPITCPDLACENSGTLLDSEIAFLAPSDRLELHQRLQFERGVQLDPSKTWCPELNCQAVCRLTPGTEGKAVPVSCPMCQAVFCCCCRSQWTDGHSCSPQQPLMMPPTADGTMFNDDSVAVIKQCPACGVYIERDQGCAQMLCKSCKHTFCWYCLQSLDVVGILVGISIIVLVTSPLLLLASPCILCGVCKPCHSKTTKSQKKKREKYKKTSESST</sequence>
<dbReference type="PROSITE" id="PS00518">
    <property type="entry name" value="ZF_RING_1"/>
    <property type="match status" value="1"/>
</dbReference>
<dbReference type="InterPro" id="IPR031127">
    <property type="entry name" value="E3_UB_ligase_RBR"/>
</dbReference>
<dbReference type="InterPro" id="IPR044066">
    <property type="entry name" value="TRIAD_supradom"/>
</dbReference>
<keyword evidence="6 16" id="KW-0812">Transmembrane</keyword>
<evidence type="ECO:0000256" key="8">
    <source>
        <dbReference type="ARBA" id="ARBA00022737"/>
    </source>
</evidence>
<dbReference type="SUPFAM" id="SSF57850">
    <property type="entry name" value="RING/U-box"/>
    <property type="match status" value="3"/>
</dbReference>
<keyword evidence="5" id="KW-0808">Transferase</keyword>
<evidence type="ECO:0000256" key="13">
    <source>
        <dbReference type="ARBA" id="ARBA00023136"/>
    </source>
</evidence>
<evidence type="ECO:0000256" key="4">
    <source>
        <dbReference type="ARBA" id="ARBA00012251"/>
    </source>
</evidence>
<dbReference type="Gene3D" id="1.20.120.1750">
    <property type="match status" value="1"/>
</dbReference>
<feature type="transmembrane region" description="Helical" evidence="16">
    <location>
        <begin position="288"/>
        <end position="317"/>
    </location>
</feature>
<dbReference type="InterPro" id="IPR013083">
    <property type="entry name" value="Znf_RING/FYVE/PHD"/>
</dbReference>
<keyword evidence="8" id="KW-0677">Repeat</keyword>
<dbReference type="EMBL" id="SRMA01025356">
    <property type="protein sequence ID" value="TRY95547.1"/>
    <property type="molecule type" value="Genomic_DNA"/>
</dbReference>
<dbReference type="GO" id="GO:0016567">
    <property type="term" value="P:protein ubiquitination"/>
    <property type="evidence" value="ECO:0007669"/>
    <property type="project" value="InterPro"/>
</dbReference>
<comment type="caution">
    <text evidence="18">The sequence shown here is derived from an EMBL/GenBank/DDBJ whole genome shotgun (WGS) entry which is preliminary data.</text>
</comment>
<evidence type="ECO:0000256" key="10">
    <source>
        <dbReference type="ARBA" id="ARBA00022786"/>
    </source>
</evidence>
<name>A0A553R006_9TELE</name>
<keyword evidence="7" id="KW-0479">Metal-binding</keyword>
<evidence type="ECO:0000256" key="15">
    <source>
        <dbReference type="SAM" id="MobiDB-lite"/>
    </source>
</evidence>
<dbReference type="FunFam" id="3.30.40.10:FF:000051">
    <property type="entry name" value="RBR-type E3 ubiquitin transferase"/>
    <property type="match status" value="1"/>
</dbReference>
<keyword evidence="19" id="KW-1185">Reference proteome</keyword>
<evidence type="ECO:0000256" key="6">
    <source>
        <dbReference type="ARBA" id="ARBA00022692"/>
    </source>
</evidence>
<feature type="compositionally biased region" description="Low complexity" evidence="15">
    <location>
        <begin position="59"/>
        <end position="68"/>
    </location>
</feature>
<evidence type="ECO:0000256" key="12">
    <source>
        <dbReference type="ARBA" id="ARBA00022989"/>
    </source>
</evidence>
<dbReference type="Proteomes" id="UP000316079">
    <property type="component" value="Unassembled WGS sequence"/>
</dbReference>
<comment type="subcellular location">
    <subcellularLocation>
        <location evidence="2">Membrane</location>
        <topology evidence="2">Single-pass membrane protein</topology>
    </subcellularLocation>
</comment>
<reference evidence="18 19" key="1">
    <citation type="journal article" date="2019" name="Sci. Data">
        <title>Hybrid genome assembly and annotation of Danionella translucida.</title>
        <authorList>
            <person name="Kadobianskyi M."/>
            <person name="Schulze L."/>
            <person name="Schuelke M."/>
            <person name="Judkewitz B."/>
        </authorList>
    </citation>
    <scope>NUCLEOTIDE SEQUENCE [LARGE SCALE GENOMIC DNA]</scope>
    <source>
        <strain evidence="18 19">Bolton</strain>
    </source>
</reference>
<keyword evidence="10" id="KW-0833">Ubl conjugation pathway</keyword>
<evidence type="ECO:0000256" key="16">
    <source>
        <dbReference type="SAM" id="Phobius"/>
    </source>
</evidence>
<evidence type="ECO:0000256" key="14">
    <source>
        <dbReference type="ARBA" id="ARBA00038342"/>
    </source>
</evidence>
<evidence type="ECO:0000256" key="7">
    <source>
        <dbReference type="ARBA" id="ARBA00022723"/>
    </source>
</evidence>
<evidence type="ECO:0000256" key="11">
    <source>
        <dbReference type="ARBA" id="ARBA00022833"/>
    </source>
</evidence>
<evidence type="ECO:0000256" key="5">
    <source>
        <dbReference type="ARBA" id="ARBA00022679"/>
    </source>
</evidence>
<keyword evidence="11" id="KW-0862">Zinc</keyword>
<dbReference type="GO" id="GO:0008270">
    <property type="term" value="F:zinc ion binding"/>
    <property type="evidence" value="ECO:0007669"/>
    <property type="project" value="UniProtKB-KW"/>
</dbReference>
<dbReference type="Gene3D" id="3.30.40.10">
    <property type="entry name" value="Zinc/RING finger domain, C3HC4 (zinc finger)"/>
    <property type="match status" value="1"/>
</dbReference>
<protein>
    <recommendedName>
        <fullName evidence="4">RBR-type E3 ubiquitin transferase</fullName>
        <ecNumber evidence="4">2.3.2.31</ecNumber>
    </recommendedName>
</protein>
<dbReference type="GO" id="GO:0005737">
    <property type="term" value="C:cytoplasm"/>
    <property type="evidence" value="ECO:0007669"/>
    <property type="project" value="UniProtKB-ARBA"/>
</dbReference>
<comment type="similarity">
    <text evidence="14">Belongs to the RBR family. RNF144 subfamily.</text>
</comment>
<proteinExistence type="inferred from homology"/>
<dbReference type="OrthoDB" id="10009520at2759"/>
<evidence type="ECO:0000256" key="2">
    <source>
        <dbReference type="ARBA" id="ARBA00004167"/>
    </source>
</evidence>
<keyword evidence="13 16" id="KW-0472">Membrane</keyword>
<dbReference type="Pfam" id="PF01485">
    <property type="entry name" value="IBR"/>
    <property type="match status" value="1"/>
</dbReference>
<evidence type="ECO:0000256" key="9">
    <source>
        <dbReference type="ARBA" id="ARBA00022771"/>
    </source>
</evidence>
<dbReference type="EC" id="2.3.2.31" evidence="4"/>
<keyword evidence="12 16" id="KW-1133">Transmembrane helix</keyword>
<dbReference type="GO" id="GO:0061630">
    <property type="term" value="F:ubiquitin protein ligase activity"/>
    <property type="evidence" value="ECO:0007669"/>
    <property type="project" value="UniProtKB-EC"/>
</dbReference>
<dbReference type="PANTHER" id="PTHR11685">
    <property type="entry name" value="RBR FAMILY RING FINGER AND IBR DOMAIN-CONTAINING"/>
    <property type="match status" value="1"/>
</dbReference>